<dbReference type="Proteomes" id="UP001155500">
    <property type="component" value="Unassembled WGS sequence"/>
</dbReference>
<evidence type="ECO:0000313" key="1">
    <source>
        <dbReference type="EMBL" id="MDG6896038.1"/>
    </source>
</evidence>
<keyword evidence="2" id="KW-1185">Reference proteome</keyword>
<evidence type="ECO:0000313" key="2">
    <source>
        <dbReference type="Proteomes" id="UP001155500"/>
    </source>
</evidence>
<sequence length="163" mass="19338">MQFIETNESGITYIHTEFNIENVTYLVIFSKDDETLFYFNDEEDIAEHLVNQQTYSIKFLVKDYLDDNNNNDLYSPPLEHKFGRKQISELKNKLEQAVYQHYLLFKPDCYVFVGERASLVRMYKKLCAKPSNFMLDFKSITDLGSNQDCFIVKTPSYKEIQYD</sequence>
<keyword evidence="1" id="KW-0378">Hydrolase</keyword>
<proteinExistence type="predicted"/>
<keyword evidence="1" id="KW-0067">ATP-binding</keyword>
<keyword evidence="1" id="KW-0547">Nucleotide-binding</keyword>
<keyword evidence="1" id="KW-0347">Helicase</keyword>
<dbReference type="AlphaFoldDB" id="A0A9X4SMF2"/>
<protein>
    <submittedName>
        <fullName evidence="1">Helicase</fullName>
    </submittedName>
</protein>
<organism evidence="1 2">
    <name type="scientific">Volucribacter amazonae</name>
    <dbReference type="NCBI Taxonomy" id="256731"/>
    <lineage>
        <taxon>Bacteria</taxon>
        <taxon>Pseudomonadati</taxon>
        <taxon>Pseudomonadota</taxon>
        <taxon>Gammaproteobacteria</taxon>
        <taxon>Pasteurellales</taxon>
        <taxon>Pasteurellaceae</taxon>
        <taxon>Volucribacter</taxon>
    </lineage>
</organism>
<comment type="caution">
    <text evidence="1">The sequence shown here is derived from an EMBL/GenBank/DDBJ whole genome shotgun (WGS) entry which is preliminary data.</text>
</comment>
<name>A0A9X4SMF2_9PAST</name>
<gene>
    <name evidence="1" type="ORF">A6A20_10495</name>
</gene>
<reference evidence="1" key="1">
    <citation type="submission" date="2016-03" db="EMBL/GenBank/DDBJ databases">
        <title>Co-evolution between Pasteurellaceae and their hosts.</title>
        <authorList>
            <person name="Hansen M.J."/>
            <person name="Bojesen A.M."/>
            <person name="Planet P."/>
        </authorList>
    </citation>
    <scope>NUCLEOTIDE SEQUENCE</scope>
    <source>
        <strain evidence="1">146/S8/89</strain>
    </source>
</reference>
<dbReference type="EMBL" id="LWID01000001">
    <property type="protein sequence ID" value="MDG6896038.1"/>
    <property type="molecule type" value="Genomic_DNA"/>
</dbReference>
<accession>A0A9X4SMF2</accession>
<dbReference type="RefSeq" id="WP_279573401.1">
    <property type="nucleotide sequence ID" value="NZ_LWID01000001.1"/>
</dbReference>
<dbReference type="GO" id="GO:0004386">
    <property type="term" value="F:helicase activity"/>
    <property type="evidence" value="ECO:0007669"/>
    <property type="project" value="UniProtKB-KW"/>
</dbReference>